<organism evidence="1 2">
    <name type="scientific">Paenibacillus glycanilyticus</name>
    <dbReference type="NCBI Taxonomy" id="126569"/>
    <lineage>
        <taxon>Bacteria</taxon>
        <taxon>Bacillati</taxon>
        <taxon>Bacillota</taxon>
        <taxon>Bacilli</taxon>
        <taxon>Bacillales</taxon>
        <taxon>Paenibacillaceae</taxon>
        <taxon>Paenibacillus</taxon>
    </lineage>
</organism>
<name>A0ABQ6NTI3_9BACL</name>
<accession>A0ABQ6NTI3</accession>
<dbReference type="RefSeq" id="WP_164775602.1">
    <property type="nucleotide sequence ID" value="NZ_BTCL01000028.1"/>
</dbReference>
<sequence>MSKARKDGRMEKGLTTQFAKFSDNLQEFERRSLPNTEYVLSIKEK</sequence>
<evidence type="ECO:0000313" key="2">
    <source>
        <dbReference type="Proteomes" id="UP001285921"/>
    </source>
</evidence>
<gene>
    <name evidence="1" type="ORF">PghCCS26_55010</name>
</gene>
<evidence type="ECO:0000313" key="1">
    <source>
        <dbReference type="EMBL" id="GMK48371.1"/>
    </source>
</evidence>
<dbReference type="EMBL" id="BTCL01000028">
    <property type="protein sequence ID" value="GMK48371.1"/>
    <property type="molecule type" value="Genomic_DNA"/>
</dbReference>
<protein>
    <submittedName>
        <fullName evidence="1">Uncharacterized protein</fullName>
    </submittedName>
</protein>
<keyword evidence="2" id="KW-1185">Reference proteome</keyword>
<proteinExistence type="predicted"/>
<comment type="caution">
    <text evidence="1">The sequence shown here is derived from an EMBL/GenBank/DDBJ whole genome shotgun (WGS) entry which is preliminary data.</text>
</comment>
<dbReference type="Proteomes" id="UP001285921">
    <property type="component" value="Unassembled WGS sequence"/>
</dbReference>
<reference evidence="1 2" key="1">
    <citation type="submission" date="2023-05" db="EMBL/GenBank/DDBJ databases">
        <title>Draft genome of Paenibacillus sp. CCS26.</title>
        <authorList>
            <person name="Akita H."/>
            <person name="Shinto Y."/>
            <person name="Kimura Z."/>
        </authorList>
    </citation>
    <scope>NUCLEOTIDE SEQUENCE [LARGE SCALE GENOMIC DNA]</scope>
    <source>
        <strain evidence="1 2">CCS26</strain>
    </source>
</reference>